<sequence length="184" mass="20414">MRLERALRASKSLCRTGWMLRGVPGAEAETVAEHSFEAAVLAYFLAEKLAMSGVRVDAERATAVALFHDMGESVMGDLVKWTGKRVDKPSVEREAFRELKVGEELFAEYSSRRSLESRLAKLSDVLSTHLQALRYAQRGYDVSEIVEATSSELQELLSDPELAPLKKEVQSLTNLKSGDPDPQT</sequence>
<dbReference type="EC" id="3.1.3.89" evidence="5"/>
<comment type="catalytic activity">
    <reaction evidence="1">
        <text>a 2'-deoxyribonucleoside 5'-phosphate + H2O = a 2'-deoxyribonucleoside + phosphate</text>
        <dbReference type="Rhea" id="RHEA:36167"/>
        <dbReference type="ChEBI" id="CHEBI:15377"/>
        <dbReference type="ChEBI" id="CHEBI:18274"/>
        <dbReference type="ChEBI" id="CHEBI:43474"/>
        <dbReference type="ChEBI" id="CHEBI:65317"/>
        <dbReference type="EC" id="3.1.3.89"/>
    </reaction>
</comment>
<gene>
    <name evidence="10" type="ORF">GCM10007116_20920</name>
    <name evidence="9" type="ORF">HS1genome_1444</name>
</gene>
<dbReference type="InterPro" id="IPR003607">
    <property type="entry name" value="HD/PDEase_dom"/>
</dbReference>
<organism evidence="9 11">
    <name type="scientific">Sulfodiicoccus acidiphilus</name>
    <dbReference type="NCBI Taxonomy" id="1670455"/>
    <lineage>
        <taxon>Archaea</taxon>
        <taxon>Thermoproteota</taxon>
        <taxon>Thermoprotei</taxon>
        <taxon>Sulfolobales</taxon>
        <taxon>Sulfolobaceae</taxon>
        <taxon>Sulfodiicoccus</taxon>
    </lineage>
</organism>
<reference evidence="10" key="4">
    <citation type="submission" date="2020-09" db="EMBL/GenBank/DDBJ databases">
        <authorList>
            <person name="Sun Q."/>
            <person name="Ohkuma M."/>
        </authorList>
    </citation>
    <scope>NUCLEOTIDE SEQUENCE</scope>
    <source>
        <strain evidence="10">JCM 31740</strain>
    </source>
</reference>
<dbReference type="SMART" id="SM00471">
    <property type="entry name" value="HDc"/>
    <property type="match status" value="1"/>
</dbReference>
<dbReference type="PANTHER" id="PTHR11845:SF13">
    <property type="entry name" value="5'-DEOXYNUCLEOTIDASE HDDC2"/>
    <property type="match status" value="1"/>
</dbReference>
<evidence type="ECO:0000256" key="2">
    <source>
        <dbReference type="ARBA" id="ARBA00001936"/>
    </source>
</evidence>
<evidence type="ECO:0000256" key="7">
    <source>
        <dbReference type="ARBA" id="ARBA00022801"/>
    </source>
</evidence>
<evidence type="ECO:0000313" key="11">
    <source>
        <dbReference type="Proteomes" id="UP000276741"/>
    </source>
</evidence>
<evidence type="ECO:0000313" key="9">
    <source>
        <dbReference type="EMBL" id="BBD73055.1"/>
    </source>
</evidence>
<dbReference type="GO" id="GO:0046872">
    <property type="term" value="F:metal ion binding"/>
    <property type="evidence" value="ECO:0007669"/>
    <property type="project" value="UniProtKB-KW"/>
</dbReference>
<reference evidence="10" key="1">
    <citation type="journal article" date="2014" name="Int. J. Syst. Evol. Microbiol.">
        <title>Complete genome sequence of Corynebacterium casei LMG S-19264T (=DSM 44701T), isolated from a smear-ripened cheese.</title>
        <authorList>
            <consortium name="US DOE Joint Genome Institute (JGI-PGF)"/>
            <person name="Walter F."/>
            <person name="Albersmeier A."/>
            <person name="Kalinowski J."/>
            <person name="Ruckert C."/>
        </authorList>
    </citation>
    <scope>NUCLEOTIDE SEQUENCE</scope>
    <source>
        <strain evidence="10">JCM 31740</strain>
    </source>
</reference>
<reference evidence="9" key="3">
    <citation type="journal article" date="2019" name="BMC Res. Notes">
        <title>Complete genome sequence of the Sulfodiicoccus acidiphilus strain HS-1T, the first crenarchaeon that lacks polB3, isolated from an acidic hot spring in Ohwaku-dani, Hakone, Japan.</title>
        <authorList>
            <person name="Sakai H.D."/>
            <person name="Kurosawa N."/>
        </authorList>
    </citation>
    <scope>NUCLEOTIDE SEQUENCE</scope>
    <source>
        <strain evidence="9">HS-1</strain>
    </source>
</reference>
<accession>A0A348B4F3</accession>
<evidence type="ECO:0000256" key="4">
    <source>
        <dbReference type="ARBA" id="ARBA00011738"/>
    </source>
</evidence>
<keyword evidence="6" id="KW-0479">Metal-binding</keyword>
<proteinExistence type="predicted"/>
<evidence type="ECO:0000256" key="1">
    <source>
        <dbReference type="ARBA" id="ARBA00001638"/>
    </source>
</evidence>
<dbReference type="EMBL" id="AP018553">
    <property type="protein sequence ID" value="BBD73055.1"/>
    <property type="molecule type" value="Genomic_DNA"/>
</dbReference>
<dbReference type="Proteomes" id="UP000276741">
    <property type="component" value="Chromosome"/>
</dbReference>
<name>A0A348B4F3_9CREN</name>
<dbReference type="RefSeq" id="WP_126450221.1">
    <property type="nucleotide sequence ID" value="NZ_AP018553.1"/>
</dbReference>
<dbReference type="EMBL" id="BMQS01000027">
    <property type="protein sequence ID" value="GGU03934.1"/>
    <property type="molecule type" value="Genomic_DNA"/>
</dbReference>
<comment type="cofactor">
    <cofactor evidence="2">
        <name>Mn(2+)</name>
        <dbReference type="ChEBI" id="CHEBI:29035"/>
    </cofactor>
</comment>
<dbReference type="CDD" id="cd00077">
    <property type="entry name" value="HDc"/>
    <property type="match status" value="1"/>
</dbReference>
<dbReference type="InterPro" id="IPR039356">
    <property type="entry name" value="YfbR/HDDC2"/>
</dbReference>
<evidence type="ECO:0000256" key="6">
    <source>
        <dbReference type="ARBA" id="ARBA00022723"/>
    </source>
</evidence>
<dbReference type="Pfam" id="PF13023">
    <property type="entry name" value="HD_3"/>
    <property type="match status" value="1"/>
</dbReference>
<dbReference type="PANTHER" id="PTHR11845">
    <property type="entry name" value="5'-DEOXYNUCLEOTIDASE HDDC2"/>
    <property type="match status" value="1"/>
</dbReference>
<dbReference type="InterPro" id="IPR006674">
    <property type="entry name" value="HD_domain"/>
</dbReference>
<dbReference type="GO" id="GO:0002953">
    <property type="term" value="F:5'-deoxynucleotidase activity"/>
    <property type="evidence" value="ECO:0007669"/>
    <property type="project" value="UniProtKB-EC"/>
</dbReference>
<dbReference type="Proteomes" id="UP000616143">
    <property type="component" value="Unassembled WGS sequence"/>
</dbReference>
<dbReference type="AlphaFoldDB" id="A0A348B4F3"/>
<evidence type="ECO:0000256" key="5">
    <source>
        <dbReference type="ARBA" id="ARBA00012964"/>
    </source>
</evidence>
<dbReference type="GeneID" id="38666955"/>
<keyword evidence="11" id="KW-1185">Reference proteome</keyword>
<comment type="subunit">
    <text evidence="4">Homodimer.</text>
</comment>
<evidence type="ECO:0000313" key="10">
    <source>
        <dbReference type="EMBL" id="GGU03934.1"/>
    </source>
</evidence>
<dbReference type="Gene3D" id="1.10.3210.10">
    <property type="entry name" value="Hypothetical protein af1432"/>
    <property type="match status" value="1"/>
</dbReference>
<evidence type="ECO:0000259" key="8">
    <source>
        <dbReference type="SMART" id="SM00471"/>
    </source>
</evidence>
<feature type="domain" description="HD/PDEase" evidence="8">
    <location>
        <begin position="27"/>
        <end position="138"/>
    </location>
</feature>
<keyword evidence="7 9" id="KW-0378">Hydrolase</keyword>
<evidence type="ECO:0000256" key="3">
    <source>
        <dbReference type="ARBA" id="ARBA00001941"/>
    </source>
</evidence>
<dbReference type="OrthoDB" id="46088at2157"/>
<protein>
    <recommendedName>
        <fullName evidence="5">5'-deoxynucleotidase</fullName>
        <ecNumber evidence="5">3.1.3.89</ecNumber>
    </recommendedName>
</protein>
<comment type="cofactor">
    <cofactor evidence="3">
        <name>Co(2+)</name>
        <dbReference type="ChEBI" id="CHEBI:48828"/>
    </cofactor>
</comment>
<dbReference type="KEGG" id="sacd:HS1genome_1444"/>
<reference evidence="11" key="2">
    <citation type="submission" date="2018-04" db="EMBL/GenBank/DDBJ databases">
        <title>Complete genome sequence of Sulfodiicoccus acidiphilus strain HS-1.</title>
        <authorList>
            <person name="Sakai H.D."/>
            <person name="Kurosawa N."/>
        </authorList>
    </citation>
    <scope>NUCLEOTIDE SEQUENCE [LARGE SCALE GENOMIC DNA]</scope>
    <source>
        <strain evidence="11">HS-1</strain>
    </source>
</reference>
<dbReference type="SUPFAM" id="SSF109604">
    <property type="entry name" value="HD-domain/PDEase-like"/>
    <property type="match status" value="1"/>
</dbReference>